<dbReference type="Proteomes" id="UP000030185">
    <property type="component" value="Unassembled WGS sequence"/>
</dbReference>
<reference evidence="1 2" key="1">
    <citation type="submission" date="2014-09" db="EMBL/GenBank/DDBJ databases">
        <title>Sporocytophaga myxococcoides PG-01 genome sequencing.</title>
        <authorList>
            <person name="Liu L."/>
            <person name="Gao P.J."/>
            <person name="Chen G.J."/>
            <person name="Wang L.S."/>
        </authorList>
    </citation>
    <scope>NUCLEOTIDE SEQUENCE [LARGE SCALE GENOMIC DNA]</scope>
    <source>
        <strain evidence="1 2">PG-01</strain>
    </source>
</reference>
<dbReference type="EMBL" id="BBLT01000004">
    <property type="protein sequence ID" value="GAL85351.1"/>
    <property type="molecule type" value="Genomic_DNA"/>
</dbReference>
<proteinExistence type="predicted"/>
<name>A0A098LEL1_9BACT</name>
<keyword evidence="2" id="KW-1185">Reference proteome</keyword>
<dbReference type="AlphaFoldDB" id="A0A098LEL1"/>
<sequence length="60" mass="7094">MIVIIRKSSLIIYKNPNHFYTQGYSYLKKNGILKAIFKNNLIRTWPKIGFSKKKNSLKYA</sequence>
<protein>
    <submittedName>
        <fullName evidence="1">Uncharacterized protein</fullName>
    </submittedName>
</protein>
<evidence type="ECO:0000313" key="2">
    <source>
        <dbReference type="Proteomes" id="UP000030185"/>
    </source>
</evidence>
<gene>
    <name evidence="1" type="ORF">MYP_2580</name>
</gene>
<organism evidence="1 2">
    <name type="scientific">Sporocytophaga myxococcoides</name>
    <dbReference type="NCBI Taxonomy" id="153721"/>
    <lineage>
        <taxon>Bacteria</taxon>
        <taxon>Pseudomonadati</taxon>
        <taxon>Bacteroidota</taxon>
        <taxon>Cytophagia</taxon>
        <taxon>Cytophagales</taxon>
        <taxon>Cytophagaceae</taxon>
        <taxon>Sporocytophaga</taxon>
    </lineage>
</organism>
<accession>A0A098LEL1</accession>
<evidence type="ECO:0000313" key="1">
    <source>
        <dbReference type="EMBL" id="GAL85351.1"/>
    </source>
</evidence>
<comment type="caution">
    <text evidence="1">The sequence shown here is derived from an EMBL/GenBank/DDBJ whole genome shotgun (WGS) entry which is preliminary data.</text>
</comment>